<proteinExistence type="predicted"/>
<dbReference type="EMBL" id="FNGA01000001">
    <property type="protein sequence ID" value="SDK30173.1"/>
    <property type="molecule type" value="Genomic_DNA"/>
</dbReference>
<reference evidence="7" key="1">
    <citation type="submission" date="2016-10" db="EMBL/GenBank/DDBJ databases">
        <authorList>
            <person name="Varghese N."/>
            <person name="Submissions S."/>
        </authorList>
    </citation>
    <scope>NUCLEOTIDE SEQUENCE [LARGE SCALE GENOMIC DNA]</scope>
    <source>
        <strain evidence="7">DSM 16995</strain>
    </source>
</reference>
<dbReference type="SMART" id="SM00091">
    <property type="entry name" value="PAS"/>
    <property type="match status" value="2"/>
</dbReference>
<dbReference type="AlphaFoldDB" id="A0A1G9ASF2"/>
<gene>
    <name evidence="6" type="ORF">SAMN05660337_0011</name>
</gene>
<dbReference type="SMART" id="SM00387">
    <property type="entry name" value="HATPase_c"/>
    <property type="match status" value="1"/>
</dbReference>
<accession>A0A1G9ASF2</accession>
<dbReference type="SUPFAM" id="SSF55785">
    <property type="entry name" value="PYP-like sensor domain (PAS domain)"/>
    <property type="match status" value="2"/>
</dbReference>
<dbReference type="STRING" id="246191.SAMN05660337_0011"/>
<evidence type="ECO:0000313" key="7">
    <source>
        <dbReference type="Proteomes" id="UP000199053"/>
    </source>
</evidence>
<dbReference type="InterPro" id="IPR035965">
    <property type="entry name" value="PAS-like_dom_sf"/>
</dbReference>
<dbReference type="InterPro" id="IPR036890">
    <property type="entry name" value="HATPase_C_sf"/>
</dbReference>
<dbReference type="Gene3D" id="3.30.450.40">
    <property type="match status" value="1"/>
</dbReference>
<feature type="domain" description="Histidine kinase" evidence="4">
    <location>
        <begin position="501"/>
        <end position="751"/>
    </location>
</feature>
<evidence type="ECO:0000313" key="6">
    <source>
        <dbReference type="EMBL" id="SDK30173.1"/>
    </source>
</evidence>
<sequence>MKKSEVKYMDPDTLRSRAQALLKKDPFALTTNDNPVELQAVIQELQIHQIELELQNEELRLTQTELKESRDSFADLYDFAPIGYLTVGRNGAIRHINLTGTKLLRTDRQKIINSRLQLFFEYDSLFGYNQFIEKAFDTNVQVAFETQLVIKNNPGPYVRLEGFVSEGTQEFRIAMIDITEQIKAKEILEHNLNLSSALAKLYAPIIMPDATVSTSAHVVLEEVIKLTGSQYGCIGTFDANGSLDHISTNTMNDCRVVSMDESPMFRVNSAGEFASLQGYSLNTRKPFFTNDVAKHHASTGIPDGHVKLNNLLSIPVLLGDNLFGQVMLANKSSDYTENDIENLKPFTNIFALAIQRLKNKHDLTAVKELLHRILLGIKAGIIVVDRETQKIETINNIALDMLQGAEENYVGMNIDVLNCINSSGKKVPFCTANIERNGGTDLRISKYDGQMVPIQRIVLEDVIDGKNKFLGIIFDITGRKKLERRLALSQKMESIGQLSAGIAHEINTPSQYIGGNLKFMSGAFDEISSFLNKYRNDFDSLCKTGQKELQTQWDKQDIDYFLTELPNSILQSIEGVDQISSIVSALKRFSHPGSDSKVSSDINDALKTTSIICRNEWKYHADVVFDFKDEEFSIPCYINELNQVFVNIVINAAHALKQKYEHSDTKGTITIQTRDVDKWFEIIIHDTGAGIPAEALPRVFDPFFTTKEMGVGSGQGLALAYSIITEKHGGTIEFKSEEGVGTTCLIRLPIQ</sequence>
<dbReference type="Pfam" id="PF13426">
    <property type="entry name" value="PAS_9"/>
    <property type="match status" value="2"/>
</dbReference>
<dbReference type="Gene3D" id="3.30.450.20">
    <property type="entry name" value="PAS domain"/>
    <property type="match status" value="2"/>
</dbReference>
<dbReference type="InterPro" id="IPR003594">
    <property type="entry name" value="HATPase_dom"/>
</dbReference>
<feature type="coiled-coil region" evidence="3">
    <location>
        <begin position="38"/>
        <end position="72"/>
    </location>
</feature>
<dbReference type="OrthoDB" id="9769169at2"/>
<evidence type="ECO:0000259" key="4">
    <source>
        <dbReference type="PROSITE" id="PS50109"/>
    </source>
</evidence>
<dbReference type="InterPro" id="IPR005467">
    <property type="entry name" value="His_kinase_dom"/>
</dbReference>
<name>A0A1G9ASF2_9BACT</name>
<evidence type="ECO:0000256" key="2">
    <source>
        <dbReference type="ARBA" id="ARBA00012438"/>
    </source>
</evidence>
<comment type="catalytic activity">
    <reaction evidence="1">
        <text>ATP + protein L-histidine = ADP + protein N-phospho-L-histidine.</text>
        <dbReference type="EC" id="2.7.13.3"/>
    </reaction>
</comment>
<dbReference type="Pfam" id="PF13185">
    <property type="entry name" value="GAF_2"/>
    <property type="match status" value="1"/>
</dbReference>
<dbReference type="Gene3D" id="1.10.287.130">
    <property type="match status" value="1"/>
</dbReference>
<feature type="domain" description="PAC" evidence="5">
    <location>
        <begin position="438"/>
        <end position="488"/>
    </location>
</feature>
<organism evidence="6 7">
    <name type="scientific">Maridesulfovibrio ferrireducens</name>
    <dbReference type="NCBI Taxonomy" id="246191"/>
    <lineage>
        <taxon>Bacteria</taxon>
        <taxon>Pseudomonadati</taxon>
        <taxon>Thermodesulfobacteriota</taxon>
        <taxon>Desulfovibrionia</taxon>
        <taxon>Desulfovibrionales</taxon>
        <taxon>Desulfovibrionaceae</taxon>
        <taxon>Maridesulfovibrio</taxon>
    </lineage>
</organism>
<dbReference type="EC" id="2.7.13.3" evidence="2"/>
<dbReference type="Pfam" id="PF02518">
    <property type="entry name" value="HATPase_c"/>
    <property type="match status" value="1"/>
</dbReference>
<dbReference type="InterPro" id="IPR000014">
    <property type="entry name" value="PAS"/>
</dbReference>
<dbReference type="SUPFAM" id="SSF55781">
    <property type="entry name" value="GAF domain-like"/>
    <property type="match status" value="1"/>
</dbReference>
<dbReference type="Gene3D" id="3.30.565.10">
    <property type="entry name" value="Histidine kinase-like ATPase, C-terminal domain"/>
    <property type="match status" value="1"/>
</dbReference>
<dbReference type="PROSITE" id="PS50109">
    <property type="entry name" value="HIS_KIN"/>
    <property type="match status" value="1"/>
</dbReference>
<keyword evidence="7" id="KW-1185">Reference proteome</keyword>
<dbReference type="InterPro" id="IPR000700">
    <property type="entry name" value="PAS-assoc_C"/>
</dbReference>
<dbReference type="PROSITE" id="PS50113">
    <property type="entry name" value="PAC"/>
    <property type="match status" value="1"/>
</dbReference>
<evidence type="ECO:0000256" key="3">
    <source>
        <dbReference type="SAM" id="Coils"/>
    </source>
</evidence>
<dbReference type="PRINTS" id="PR00344">
    <property type="entry name" value="BCTRLSENSOR"/>
</dbReference>
<dbReference type="RefSeq" id="WP_092157075.1">
    <property type="nucleotide sequence ID" value="NZ_FNGA01000001.1"/>
</dbReference>
<keyword evidence="3" id="KW-0175">Coiled coil</keyword>
<dbReference type="Proteomes" id="UP000199053">
    <property type="component" value="Unassembled WGS sequence"/>
</dbReference>
<dbReference type="InterPro" id="IPR029016">
    <property type="entry name" value="GAF-like_dom_sf"/>
</dbReference>
<dbReference type="SMART" id="SM00065">
    <property type="entry name" value="GAF"/>
    <property type="match status" value="1"/>
</dbReference>
<evidence type="ECO:0000256" key="1">
    <source>
        <dbReference type="ARBA" id="ARBA00000085"/>
    </source>
</evidence>
<evidence type="ECO:0000259" key="5">
    <source>
        <dbReference type="PROSITE" id="PS50113"/>
    </source>
</evidence>
<dbReference type="GO" id="GO:0004673">
    <property type="term" value="F:protein histidine kinase activity"/>
    <property type="evidence" value="ECO:0007669"/>
    <property type="project" value="UniProtKB-EC"/>
</dbReference>
<protein>
    <recommendedName>
        <fullName evidence="2">histidine kinase</fullName>
        <ecNumber evidence="2">2.7.13.3</ecNumber>
    </recommendedName>
</protein>
<dbReference type="InterPro" id="IPR003018">
    <property type="entry name" value="GAF"/>
</dbReference>
<dbReference type="PANTHER" id="PTHR43065:SF50">
    <property type="entry name" value="HISTIDINE KINASE"/>
    <property type="match status" value="1"/>
</dbReference>
<dbReference type="PANTHER" id="PTHR43065">
    <property type="entry name" value="SENSOR HISTIDINE KINASE"/>
    <property type="match status" value="1"/>
</dbReference>
<dbReference type="InterPro" id="IPR004358">
    <property type="entry name" value="Sig_transdc_His_kin-like_C"/>
</dbReference>
<dbReference type="SUPFAM" id="SSF55874">
    <property type="entry name" value="ATPase domain of HSP90 chaperone/DNA topoisomerase II/histidine kinase"/>
    <property type="match status" value="1"/>
</dbReference>